<accession>A0A0U1M2E8</accession>
<dbReference type="FunFam" id="3.10.120.10:FF:000018">
    <property type="entry name" value="Heme/steroid binding domain protein, putative"/>
    <property type="match status" value="1"/>
</dbReference>
<dbReference type="SMART" id="SM01117">
    <property type="entry name" value="Cyt-b5"/>
    <property type="match status" value="1"/>
</dbReference>
<dbReference type="PANTHER" id="PTHR10281">
    <property type="entry name" value="MEMBRANE-ASSOCIATED PROGESTERONE RECEPTOR COMPONENT-RELATED"/>
    <property type="match status" value="1"/>
</dbReference>
<feature type="domain" description="Cytochrome b5 heme-binding" evidence="3">
    <location>
        <begin position="129"/>
        <end position="207"/>
    </location>
</feature>
<dbReference type="GO" id="GO:0016020">
    <property type="term" value="C:membrane"/>
    <property type="evidence" value="ECO:0007669"/>
    <property type="project" value="TreeGrafter"/>
</dbReference>
<feature type="region of interest" description="Disordered" evidence="2">
    <location>
        <begin position="1"/>
        <end position="64"/>
    </location>
</feature>
<comment type="similarity">
    <text evidence="1">Belongs to the cytochrome b5 family. MAPR subfamily.</text>
</comment>
<dbReference type="Proteomes" id="UP000054383">
    <property type="component" value="Unassembled WGS sequence"/>
</dbReference>
<dbReference type="AlphaFoldDB" id="A0A0U1M2E8"/>
<feature type="compositionally biased region" description="Basic and acidic residues" evidence="2">
    <location>
        <begin position="210"/>
        <end position="228"/>
    </location>
</feature>
<dbReference type="GO" id="GO:0012505">
    <property type="term" value="C:endomembrane system"/>
    <property type="evidence" value="ECO:0007669"/>
    <property type="project" value="TreeGrafter"/>
</dbReference>
<dbReference type="PANTHER" id="PTHR10281:SF76">
    <property type="entry name" value="CALCUTTA CUP-RELATED"/>
    <property type="match status" value="1"/>
</dbReference>
<evidence type="ECO:0000313" key="4">
    <source>
        <dbReference type="EMBL" id="CRG89542.1"/>
    </source>
</evidence>
<proteinExistence type="inferred from homology"/>
<dbReference type="InterPro" id="IPR001199">
    <property type="entry name" value="Cyt_B5-like_heme/steroid-bd"/>
</dbReference>
<evidence type="ECO:0000313" key="5">
    <source>
        <dbReference type="Proteomes" id="UP000054383"/>
    </source>
</evidence>
<evidence type="ECO:0000256" key="1">
    <source>
        <dbReference type="ARBA" id="ARBA00038357"/>
    </source>
</evidence>
<dbReference type="OMA" id="ESFFWGM"/>
<evidence type="ECO:0000256" key="2">
    <source>
        <dbReference type="SAM" id="MobiDB-lite"/>
    </source>
</evidence>
<feature type="region of interest" description="Disordered" evidence="2">
    <location>
        <begin position="205"/>
        <end position="228"/>
    </location>
</feature>
<dbReference type="InterPro" id="IPR036400">
    <property type="entry name" value="Cyt_B5-like_heme/steroid_sf"/>
</dbReference>
<sequence length="291" mass="33258">MPPTLRSRRNNNADSAHPRVVEVDTDEEAEITRATAQQQERNKTEKSGTANGKKTKVYKTDADDDSDEEDRFISVLDVIRVIFTLVMLSVGLSYYVTAGESYIWGFEKDRPWWMRYNDVKQFLKGPVNLTPSELALYNGSDPSLPLYLAINGTIIDVSANPGIYGPGGGYHFFVGHDASRAFVTGCFQEDLTHDMRGVEEMYIPIEDDDSSHREQRLTKGEKQRRREKELIEAQEKVQAQLGHWVNFFSNHKKYFAVGKVIAEDDEHLEKRDLCEGAQHNRPRRSELNSQL</sequence>
<dbReference type="InterPro" id="IPR050577">
    <property type="entry name" value="MAPR/NEUFC/NENF-like"/>
</dbReference>
<dbReference type="EMBL" id="CVMT01000006">
    <property type="protein sequence ID" value="CRG89542.1"/>
    <property type="molecule type" value="Genomic_DNA"/>
</dbReference>
<dbReference type="Pfam" id="PF00173">
    <property type="entry name" value="Cyt-b5"/>
    <property type="match status" value="1"/>
</dbReference>
<dbReference type="SUPFAM" id="SSF55856">
    <property type="entry name" value="Cytochrome b5-like heme/steroid binding domain"/>
    <property type="match status" value="1"/>
</dbReference>
<reference evidence="4 5" key="1">
    <citation type="submission" date="2015-04" db="EMBL/GenBank/DDBJ databases">
        <authorList>
            <person name="Syromyatnikov M.Y."/>
            <person name="Popov V.N."/>
        </authorList>
    </citation>
    <scope>NUCLEOTIDE SEQUENCE [LARGE SCALE GENOMIC DNA]</scope>
    <source>
        <strain evidence="4">WF-38-12</strain>
    </source>
</reference>
<evidence type="ECO:0000259" key="3">
    <source>
        <dbReference type="SMART" id="SM01117"/>
    </source>
</evidence>
<dbReference type="STRING" id="28573.A0A0U1M2E8"/>
<organism evidence="4 5">
    <name type="scientific">Talaromyces islandicus</name>
    <name type="common">Penicillium islandicum</name>
    <dbReference type="NCBI Taxonomy" id="28573"/>
    <lineage>
        <taxon>Eukaryota</taxon>
        <taxon>Fungi</taxon>
        <taxon>Dikarya</taxon>
        <taxon>Ascomycota</taxon>
        <taxon>Pezizomycotina</taxon>
        <taxon>Eurotiomycetes</taxon>
        <taxon>Eurotiomycetidae</taxon>
        <taxon>Eurotiales</taxon>
        <taxon>Trichocomaceae</taxon>
        <taxon>Talaromyces</taxon>
        <taxon>Talaromyces sect. Islandici</taxon>
    </lineage>
</organism>
<gene>
    <name evidence="4" type="ORF">PISL3812_06578</name>
</gene>
<keyword evidence="5" id="KW-1185">Reference proteome</keyword>
<dbReference type="Gene3D" id="3.10.120.10">
    <property type="entry name" value="Cytochrome b5-like heme/steroid binding domain"/>
    <property type="match status" value="1"/>
</dbReference>
<name>A0A0U1M2E8_TALIS</name>
<protein>
    <recommendedName>
        <fullName evidence="3">Cytochrome b5 heme-binding domain-containing protein</fullName>
    </recommendedName>
</protein>
<dbReference type="OrthoDB" id="10257697at2759"/>